<keyword evidence="2" id="KW-1185">Reference proteome</keyword>
<organism evidence="1 2">
    <name type="scientific">Rhizopogon vesiculosus</name>
    <dbReference type="NCBI Taxonomy" id="180088"/>
    <lineage>
        <taxon>Eukaryota</taxon>
        <taxon>Fungi</taxon>
        <taxon>Dikarya</taxon>
        <taxon>Basidiomycota</taxon>
        <taxon>Agaricomycotina</taxon>
        <taxon>Agaricomycetes</taxon>
        <taxon>Agaricomycetidae</taxon>
        <taxon>Boletales</taxon>
        <taxon>Suillineae</taxon>
        <taxon>Rhizopogonaceae</taxon>
        <taxon>Rhizopogon</taxon>
    </lineage>
</organism>
<dbReference type="EMBL" id="LVVM01002894">
    <property type="protein sequence ID" value="OJA15776.1"/>
    <property type="molecule type" value="Genomic_DNA"/>
</dbReference>
<sequence>MHFYAPVDDKPKIKLQTRISSSGQQYVECGVMSGTCDQCLKHSLTCMLWEGKGKRIALSCSFCASSKKKCTFDGTASSDFNKNVLKPVKDMFPKAKSVAALKIVVSHTKSSGKFQFLSDICFKVVIVAFQHP</sequence>
<reference evidence="1 2" key="1">
    <citation type="submission" date="2016-03" db="EMBL/GenBank/DDBJ databases">
        <title>Comparative genomics of the ectomycorrhizal sister species Rhizopogon vinicolor and Rhizopogon vesiculosus (Basidiomycota: Boletales) reveals a divergence of the mating type B locus.</title>
        <authorList>
            <person name="Mujic A.B."/>
            <person name="Kuo A."/>
            <person name="Tritt A."/>
            <person name="Lipzen A."/>
            <person name="Chen C."/>
            <person name="Johnson J."/>
            <person name="Sharma A."/>
            <person name="Barry K."/>
            <person name="Grigoriev I.V."/>
            <person name="Spatafora J.W."/>
        </authorList>
    </citation>
    <scope>NUCLEOTIDE SEQUENCE [LARGE SCALE GENOMIC DNA]</scope>
    <source>
        <strain evidence="1 2">AM-OR11-056</strain>
    </source>
</reference>
<evidence type="ECO:0000313" key="1">
    <source>
        <dbReference type="EMBL" id="OJA15776.1"/>
    </source>
</evidence>
<evidence type="ECO:0000313" key="2">
    <source>
        <dbReference type="Proteomes" id="UP000183567"/>
    </source>
</evidence>
<protein>
    <submittedName>
        <fullName evidence="1">Uncharacterized protein</fullName>
    </submittedName>
</protein>
<dbReference type="AlphaFoldDB" id="A0A1J8QQS0"/>
<comment type="caution">
    <text evidence="1">The sequence shown here is derived from an EMBL/GenBank/DDBJ whole genome shotgun (WGS) entry which is preliminary data.</text>
</comment>
<gene>
    <name evidence="1" type="ORF">AZE42_13284</name>
</gene>
<dbReference type="Proteomes" id="UP000183567">
    <property type="component" value="Unassembled WGS sequence"/>
</dbReference>
<proteinExistence type="predicted"/>
<accession>A0A1J8QQS0</accession>
<name>A0A1J8QQS0_9AGAM</name>